<feature type="transmembrane region" description="Helical" evidence="14">
    <location>
        <begin position="181"/>
        <end position="202"/>
    </location>
</feature>
<evidence type="ECO:0000256" key="5">
    <source>
        <dbReference type="ARBA" id="ARBA00022679"/>
    </source>
</evidence>
<gene>
    <name evidence="17" type="primary">LOC115222811</name>
</gene>
<feature type="compositionally biased region" description="Polar residues" evidence="13">
    <location>
        <begin position="1450"/>
        <end position="1468"/>
    </location>
</feature>
<evidence type="ECO:0000256" key="7">
    <source>
        <dbReference type="ARBA" id="ARBA00022989"/>
    </source>
</evidence>
<keyword evidence="16" id="KW-1185">Reference proteome</keyword>
<dbReference type="Pfam" id="PF03142">
    <property type="entry name" value="Chitin_synth_2"/>
    <property type="match status" value="1"/>
</dbReference>
<comment type="subcellular location">
    <subcellularLocation>
        <location evidence="1">Cell membrane</location>
        <topology evidence="1">Multi-pass membrane protein</topology>
    </subcellularLocation>
</comment>
<dbReference type="CDD" id="cd04190">
    <property type="entry name" value="Chitin_synth_C"/>
    <property type="match status" value="1"/>
</dbReference>
<feature type="transmembrane region" description="Helical" evidence="14">
    <location>
        <begin position="1260"/>
        <end position="1281"/>
    </location>
</feature>
<dbReference type="Proteomes" id="UP000515154">
    <property type="component" value="Linkage group LG21"/>
</dbReference>
<proteinExistence type="inferred from homology"/>
<keyword evidence="5" id="KW-0808">Transferase</keyword>
<evidence type="ECO:0000256" key="13">
    <source>
        <dbReference type="SAM" id="MobiDB-lite"/>
    </source>
</evidence>
<evidence type="ECO:0000256" key="11">
    <source>
        <dbReference type="ARBA" id="ARBA00046329"/>
    </source>
</evidence>
<dbReference type="GO" id="GO:0005886">
    <property type="term" value="C:plasma membrane"/>
    <property type="evidence" value="ECO:0007669"/>
    <property type="project" value="UniProtKB-SubCell"/>
</dbReference>
<feature type="transmembrane region" description="Helical" evidence="14">
    <location>
        <begin position="239"/>
        <end position="256"/>
    </location>
</feature>
<dbReference type="RefSeq" id="XP_029648976.1">
    <property type="nucleotide sequence ID" value="XM_029793116.2"/>
</dbReference>
<feature type="domain" description="Chitin synthase chs-1/2 N-terminal putative transporter" evidence="15">
    <location>
        <begin position="80"/>
        <end position="465"/>
    </location>
</feature>
<feature type="region of interest" description="Disordered" evidence="13">
    <location>
        <begin position="1438"/>
        <end position="1468"/>
    </location>
</feature>
<feature type="transmembrane region" description="Helical" evidence="14">
    <location>
        <begin position="402"/>
        <end position="421"/>
    </location>
</feature>
<dbReference type="Pfam" id="PF23000">
    <property type="entry name" value="ChitinSynthase_IV_N"/>
    <property type="match status" value="1"/>
</dbReference>
<evidence type="ECO:0000256" key="10">
    <source>
        <dbReference type="ARBA" id="ARBA00023180"/>
    </source>
</evidence>
<evidence type="ECO:0000256" key="3">
    <source>
        <dbReference type="ARBA" id="ARBA00022475"/>
    </source>
</evidence>
<dbReference type="GO" id="GO:0006031">
    <property type="term" value="P:chitin biosynthetic process"/>
    <property type="evidence" value="ECO:0007669"/>
    <property type="project" value="TreeGrafter"/>
</dbReference>
<evidence type="ECO:0000256" key="14">
    <source>
        <dbReference type="SAM" id="Phobius"/>
    </source>
</evidence>
<keyword evidence="10" id="KW-0325">Glycoprotein</keyword>
<feature type="transmembrane region" description="Helical" evidence="14">
    <location>
        <begin position="952"/>
        <end position="973"/>
    </location>
</feature>
<dbReference type="FunFam" id="3.90.550.10:FF:000139">
    <property type="entry name" value="Chitin synthase 8"/>
    <property type="match status" value="1"/>
</dbReference>
<keyword evidence="3" id="KW-1003">Cell membrane</keyword>
<feature type="transmembrane region" description="Helical" evidence="14">
    <location>
        <begin position="918"/>
        <end position="940"/>
    </location>
</feature>
<feature type="transmembrane region" description="Helical" evidence="14">
    <location>
        <begin position="1008"/>
        <end position="1032"/>
    </location>
</feature>
<evidence type="ECO:0000259" key="15">
    <source>
        <dbReference type="Pfam" id="PF23000"/>
    </source>
</evidence>
<evidence type="ECO:0000256" key="4">
    <source>
        <dbReference type="ARBA" id="ARBA00022676"/>
    </source>
</evidence>
<dbReference type="SUPFAM" id="SSF53448">
    <property type="entry name" value="Nucleotide-diphospho-sugar transferases"/>
    <property type="match status" value="1"/>
</dbReference>
<feature type="transmembrane region" description="Helical" evidence="14">
    <location>
        <begin position="1213"/>
        <end position="1231"/>
    </location>
</feature>
<dbReference type="InterPro" id="IPR029044">
    <property type="entry name" value="Nucleotide-diphossugar_trans"/>
</dbReference>
<reference evidence="17" key="1">
    <citation type="submission" date="2025-08" db="UniProtKB">
        <authorList>
            <consortium name="RefSeq"/>
        </authorList>
    </citation>
    <scope>IDENTIFICATION</scope>
</reference>
<comment type="catalytic activity">
    <reaction evidence="12">
        <text>[(1-&gt;4)-N-acetyl-beta-D-glucosaminyl](n) + UDP-N-acetyl-alpha-D-glucosamine = [(1-&gt;4)-N-acetyl-beta-D-glucosaminyl](n+1) + UDP + H(+)</text>
        <dbReference type="Rhea" id="RHEA:16637"/>
        <dbReference type="Rhea" id="RHEA-COMP:9593"/>
        <dbReference type="Rhea" id="RHEA-COMP:9595"/>
        <dbReference type="ChEBI" id="CHEBI:15378"/>
        <dbReference type="ChEBI" id="CHEBI:17029"/>
        <dbReference type="ChEBI" id="CHEBI:57705"/>
        <dbReference type="ChEBI" id="CHEBI:58223"/>
        <dbReference type="EC" id="2.4.1.16"/>
    </reaction>
</comment>
<evidence type="ECO:0000256" key="12">
    <source>
        <dbReference type="ARBA" id="ARBA00048014"/>
    </source>
</evidence>
<keyword evidence="4" id="KW-0328">Glycosyltransferase</keyword>
<feature type="transmembrane region" description="Helical" evidence="14">
    <location>
        <begin position="456"/>
        <end position="474"/>
    </location>
</feature>
<keyword evidence="8" id="KW-0175">Coiled coil</keyword>
<dbReference type="PANTHER" id="PTHR22914">
    <property type="entry name" value="CHITIN SYNTHASE"/>
    <property type="match status" value="1"/>
</dbReference>
<evidence type="ECO:0000256" key="6">
    <source>
        <dbReference type="ARBA" id="ARBA00022692"/>
    </source>
</evidence>
<dbReference type="KEGG" id="osn:115222811"/>
<dbReference type="Gene3D" id="3.90.550.10">
    <property type="entry name" value="Spore Coat Polysaccharide Biosynthesis Protein SpsA, Chain A"/>
    <property type="match status" value="1"/>
</dbReference>
<evidence type="ECO:0000256" key="8">
    <source>
        <dbReference type="ARBA" id="ARBA00023054"/>
    </source>
</evidence>
<dbReference type="PANTHER" id="PTHR22914:SF42">
    <property type="entry name" value="CHITIN SYNTHASE"/>
    <property type="match status" value="1"/>
</dbReference>
<feature type="transmembrane region" description="Helical" evidence="14">
    <location>
        <begin position="889"/>
        <end position="911"/>
    </location>
</feature>
<keyword evidence="9 14" id="KW-0472">Membrane</keyword>
<name>A0A6P7TIH2_9MOLL</name>
<evidence type="ECO:0000256" key="1">
    <source>
        <dbReference type="ARBA" id="ARBA00004651"/>
    </source>
</evidence>
<evidence type="ECO:0000313" key="16">
    <source>
        <dbReference type="Proteomes" id="UP000515154"/>
    </source>
</evidence>
<dbReference type="InterPro" id="IPR055120">
    <property type="entry name" value="Chs-1/2_IV_N"/>
</dbReference>
<feature type="transmembrane region" description="Helical" evidence="14">
    <location>
        <begin position="79"/>
        <end position="99"/>
    </location>
</feature>
<protein>
    <recommendedName>
        <fullName evidence="2">chitin synthase</fullName>
        <ecNumber evidence="2">2.4.1.16</ecNumber>
    </recommendedName>
</protein>
<feature type="transmembrane region" description="Helical" evidence="14">
    <location>
        <begin position="315"/>
        <end position="336"/>
    </location>
</feature>
<comment type="similarity">
    <text evidence="11">Belongs to the chitin synthase family. Class IV subfamily.</text>
</comment>
<feature type="transmembrane region" description="Helical" evidence="14">
    <location>
        <begin position="145"/>
        <end position="169"/>
    </location>
</feature>
<evidence type="ECO:0000256" key="2">
    <source>
        <dbReference type="ARBA" id="ARBA00012543"/>
    </source>
</evidence>
<keyword evidence="6 14" id="KW-0812">Transmembrane</keyword>
<evidence type="ECO:0000313" key="17">
    <source>
        <dbReference type="RefSeq" id="XP_029648976.1"/>
    </source>
</evidence>
<keyword evidence="7 14" id="KW-1133">Transmembrane helix</keyword>
<dbReference type="EC" id="2.4.1.16" evidence="2"/>
<organism evidence="16 17">
    <name type="scientific">Octopus sinensis</name>
    <name type="common">East Asian common octopus</name>
    <dbReference type="NCBI Taxonomy" id="2607531"/>
    <lineage>
        <taxon>Eukaryota</taxon>
        <taxon>Metazoa</taxon>
        <taxon>Spiralia</taxon>
        <taxon>Lophotrochozoa</taxon>
        <taxon>Mollusca</taxon>
        <taxon>Cephalopoda</taxon>
        <taxon>Coleoidea</taxon>
        <taxon>Octopodiformes</taxon>
        <taxon>Octopoda</taxon>
        <taxon>Incirrata</taxon>
        <taxon>Octopodidae</taxon>
        <taxon>Octopus</taxon>
    </lineage>
</organism>
<dbReference type="InterPro" id="IPR004835">
    <property type="entry name" value="Chitin_synth"/>
</dbReference>
<feature type="transmembrane region" description="Helical" evidence="14">
    <location>
        <begin position="980"/>
        <end position="1002"/>
    </location>
</feature>
<dbReference type="GO" id="GO:0004100">
    <property type="term" value="F:chitin synthase activity"/>
    <property type="evidence" value="ECO:0007669"/>
    <property type="project" value="UniProtKB-EC"/>
</dbReference>
<sequence length="1491" mass="170624">MACYDPAELDPVVVNAASYCDNKDSKRLNISMSSLSDDNQSVFSKASDQSMCPVVWDVFESRNVEMETTPSSSVEYLKIIFKLLFTCLLCLLVLFFGFLNKLTLVQINQHLNIKTHTGNQNCKEVLLVNTTITNNSTKSYTEVTYIWALFLCISMPYIQASLSLIKRFIFKNTQPIKTNTFLWVMAVESFHSIGLFVLAYLVLPQLEVTQALLVLEGIGILPSVFKVMEQKQQKPIIQLFDWLAIFGQSSIILYWVLVRPVNDGRWCYLNLILPLSLIFISFQWWDNYLAVKPSSNVLKKLSVLRKNLQKTRTRTYLIVTIWKAILCFLLVVFAVGGKDGDCFKILFYRRKIADGCLGGLLNLKNSGYRDEPLITALINLLSSFLCYQCVKLACRILCQIPCFVLPLAVLTPLALIILSAIKINKLQWTNILGTFQWIQASYWNEYMECSFEKEHILLGIIWVISLLIVANQIFSSKTERLASSEKLFVKPMYCAINLEQFLFLNKRRNDFRFKSIESSIRNYSRSSYPGSESASINLGLAEVMKPRIFVCVTLWHESEIEMMKLLKSIFRLDIDQCARRHARLYFDLVDPDYYTFEAHLIIDDAFDKDGQINYFVKQLMSVMDSALSCVHNIVLRMKPPTKYDTPYGGRLEWTLPGGNLFMIHMKNKHKIRSKKRWSQVMYMYWILGYRIMSIDGPVHLKRSIAENTYLLTLDGDIEFHPPSFLKLLDRMKKDPRVGAACGRIHPVGSGPLIWYQKFEYAISHWLQKSAEHVMGCVLCSPGCFSLFRGSALMDDNILSTYTSLSSQPIDYLQKDQGEDRWLSTLLLKRGYRVEYCAAADAMTFAPEGFKEFFNQRRRWMPSTLANMYDILSDWRTVVKQNNSISLIYLMYQAALMAISFISPGTIFVLLVGAINRAFPALSLTSTFLLNLVPIVIMILLCKYASTDTQLNFAIILTMIYTVVMMTVLAGLCLEIAGSLFCSTTTIFATLVFMAFVSAALLHPQEFSAIFGGFVFLLAVPTMSIILVIYAMGNLHIVSWGTREVVQQNSKVLSADGNHDVSSSGVSFSALSPVSKTIRKKFQSFINAIRKCFQKSTPEQCDVQHQEILTRIQELESKLNKLTNQQKHEKPSCTLESVGFQEISTENNANPNITVNPNHWCDDEVLGQSEIAHISLQESKFWKDFIHKYLLPLKSNPEAQKQKRFSLERLRNKLATLYLLANMSFILLVLSLENSSFSNDKLTFLISCNFKDVTYDKVRPLSVIFVIVFGVILICQMLAMLFHRALTIIHIIASIDLNIGHPWQKKAQSNTLQLIRDMQRLDKQVVETDSILTTEDCQEPSSDNYLNLEHKRQPEWVNRLDNNQTTCSSLEGHFKENFYRIASRTFAKSKSEQVIYKQRSVGHHVTSLPVLERNTKNNRQIRKCNSAARQIIEHGRWNPESTEWNEPKMNNIHSNKPNTNTNHHSQGSHFSLFATDSTHSTTEKQFLQETSV</sequence>
<evidence type="ECO:0000256" key="9">
    <source>
        <dbReference type="ARBA" id="ARBA00023136"/>
    </source>
</evidence>
<accession>A0A6P7TIH2</accession>